<dbReference type="EMBL" id="JAALLS010000001">
    <property type="protein sequence ID" value="NGP86765.1"/>
    <property type="molecule type" value="Genomic_DNA"/>
</dbReference>
<dbReference type="Proteomes" id="UP000479132">
    <property type="component" value="Unassembled WGS sequence"/>
</dbReference>
<evidence type="ECO:0000256" key="1">
    <source>
        <dbReference type="SAM" id="MobiDB-lite"/>
    </source>
</evidence>
<organism evidence="2 3">
    <name type="scientific">Fodinibius halophilus</name>
    <dbReference type="NCBI Taxonomy" id="1736908"/>
    <lineage>
        <taxon>Bacteria</taxon>
        <taxon>Pseudomonadati</taxon>
        <taxon>Balneolota</taxon>
        <taxon>Balneolia</taxon>
        <taxon>Balneolales</taxon>
        <taxon>Balneolaceae</taxon>
        <taxon>Fodinibius</taxon>
    </lineage>
</organism>
<name>A0A6M1T0N0_9BACT</name>
<dbReference type="RefSeq" id="WP_205719959.1">
    <property type="nucleotide sequence ID" value="NZ_JAALLS010000001.1"/>
</dbReference>
<evidence type="ECO:0000313" key="3">
    <source>
        <dbReference type="Proteomes" id="UP000479132"/>
    </source>
</evidence>
<dbReference type="GO" id="GO:0005886">
    <property type="term" value="C:plasma membrane"/>
    <property type="evidence" value="ECO:0007669"/>
    <property type="project" value="TreeGrafter"/>
</dbReference>
<dbReference type="GO" id="GO:0090313">
    <property type="term" value="P:regulation of protein targeting to membrane"/>
    <property type="evidence" value="ECO:0007669"/>
    <property type="project" value="TreeGrafter"/>
</dbReference>
<feature type="region of interest" description="Disordered" evidence="1">
    <location>
        <begin position="1539"/>
        <end position="1558"/>
    </location>
</feature>
<keyword evidence="3" id="KW-1185">Reference proteome</keyword>
<sequence>MLVIVIVGATLLGLLQLDATQDYLLDRIEQKIERSYHAEISVGELDGFLPFQLSMQDVLLTGTDSLSADTLASIKTINSRIDVWGLLQNRITITGFSVDQPNIWLKADRKGRSRFLRPRQKKMITKQGSEENSWFTTVEVVAPTMEVKQGNIYLKSATKKNQIGNLPQSFAITDINAGFFVDWSEEQRYLDVESFSANTENLGIDDISFSGQVYNDDRYLEFNSFYVNLDNSRVILNGEIDGVNILEPDFTAQLLEAHYNVWVRSEQLRPRDLRDVIPALPKTDALFTLDVEAEGTTDSLGVDYASVGLGKSRISLNGSFKKLQSKEAFSYDIFLDELTLYKKDINKLTPTLSAPQYQALENLRASGKAAGSLDSVEVDLQFESPLGELTMKGQSDLKEPYEYSGSLEASKLDVSPLVPATFDTTSLNFSASLRGRGVTLGKAKSYFTATFTNSFADHIPIQELEVTSSLANKVWEHEYKYNNGDEKLSGSGNVDFTEKPYVLTMSGSADNMDLGKLVNNTSVVSTKLNFDYNTEIEDLRIDHLHGRANLDVRPSVIGADSVRAHQFYVDLNDVDKENRSLRLTSSVFDMNVSGDIKPRAIISHSKFWVPLLTQQFRKEVLMDTTVVTGSVQPEPPQEPIVLEGSISAKDLTLIKRYIPNFPTIQTDSKISFSANTDGTRLLLSAEVQADTLHYNQFDFSDSRTQMTASFRSDRSFKEFSTVDLQTRIGEVKTPSVDMDSLGFNLSVKQDSAHYKQYVGSISDNAEFNMTLNSSLSDSTISVSIPEFYVGNNRYAWTNEHLPSFSYHRSGEVSFRDFSFQNQNEYFKLQGVLSKNRTDSLTYILRDIKLGRISELIKGKINFSGVLDGTLVTRSLTRRPSIQGDLDVEKFHLNNRLVGDVTFNSEFNPINEQFDTQIDIKTDSTKYSDYLKSNDGIGQDIRLDGYFVTPKPEVKQDTVFYFDADFNQIDMWVIPLIVDKVFKNMEGQATGEGYITGNFDDFDFNANFDTKNVFAKPRFVNTNYFVSGPVEFDRHKGVVLDSLDVMDTKGGTGVVTGVVDLNDFDPITYLDLTLDMQRLQFLNNTMDPDVPFFGSVSGTGVVRLTGSNTDLYMRTQNPVRVTSDSEVSIPLLEETELSKNSKFIRFVESFDQSTEEAENGNNVDPAQMDEEQLELALENMTFSERFDLDLQFNAPENITVNLIFDPVLGEVLTAQGTGQMRISMQDQDVQMFGRYNINSGDYQFVTGEIISRNLELEPGGTIAWEGPPDNARLDISAVYRARPNIATLTSETTLESQNQRNGQRVPIELILEINGTLNSVENNYYFRLPSSIDLSSNSTMQYTINQINRDEEQKLFQATSILLSGQFIPTEGTGSATASLSQNLTRGSTVINPLISNQVISPLLSNQINALLNSDVNRLDVDFNLNAYNEVDLGIALRLYNDRLILRREGQITGGGSQQSFSDRIGDINATYRIQRGLSLTAFHRQDQVLNSLGSPGTQTGDVTPSVDGIGLESQVQFNSWKELMGRIKDFFNSIFGSKKNKEKSKEELSNQKAVEEEK</sequence>
<evidence type="ECO:0000313" key="2">
    <source>
        <dbReference type="EMBL" id="NGP86765.1"/>
    </source>
</evidence>
<reference evidence="2 3" key="1">
    <citation type="submission" date="2020-02" db="EMBL/GenBank/DDBJ databases">
        <title>Aliifodinibius halophilus 2W32, complete genome.</title>
        <authorList>
            <person name="Li Y."/>
            <person name="Wu S."/>
        </authorList>
    </citation>
    <scope>NUCLEOTIDE SEQUENCE [LARGE SCALE GENOMIC DNA]</scope>
    <source>
        <strain evidence="2 3">2W32</strain>
    </source>
</reference>
<feature type="compositionally biased region" description="Basic and acidic residues" evidence="1">
    <location>
        <begin position="1543"/>
        <end position="1558"/>
    </location>
</feature>
<proteinExistence type="predicted"/>
<accession>A0A6M1T0N0</accession>
<dbReference type="PANTHER" id="PTHR30441:SF8">
    <property type="entry name" value="DUF748 DOMAIN-CONTAINING PROTEIN"/>
    <property type="match status" value="1"/>
</dbReference>
<evidence type="ECO:0008006" key="4">
    <source>
        <dbReference type="Google" id="ProtNLM"/>
    </source>
</evidence>
<comment type="caution">
    <text evidence="2">The sequence shown here is derived from an EMBL/GenBank/DDBJ whole genome shotgun (WGS) entry which is preliminary data.</text>
</comment>
<dbReference type="PANTHER" id="PTHR30441">
    <property type="entry name" value="DUF748 DOMAIN-CONTAINING PROTEIN"/>
    <property type="match status" value="1"/>
</dbReference>
<gene>
    <name evidence="2" type="ORF">G3569_00250</name>
</gene>
<dbReference type="InterPro" id="IPR052894">
    <property type="entry name" value="AsmA-related"/>
</dbReference>
<protein>
    <recommendedName>
        <fullName evidence="4">Translocation/assembly module TamB</fullName>
    </recommendedName>
</protein>